<keyword evidence="6 7" id="KW-0539">Nucleus</keyword>
<keyword evidence="5 7" id="KW-0694">RNA-binding</keyword>
<dbReference type="GO" id="GO:0005732">
    <property type="term" value="C:sno(s)RNA-containing ribonucleoprotein complex"/>
    <property type="evidence" value="ECO:0007669"/>
    <property type="project" value="InterPro"/>
</dbReference>
<dbReference type="InterPro" id="IPR038664">
    <property type="entry name" value="Gar1/Naf1_Cbf5-bd_sf"/>
</dbReference>
<dbReference type="SUPFAM" id="SSF50447">
    <property type="entry name" value="Translation proteins"/>
    <property type="match status" value="1"/>
</dbReference>
<comment type="similarity">
    <text evidence="1">Belongs to the NAF1 family.</text>
</comment>
<dbReference type="OrthoDB" id="21550at2759"/>
<keyword evidence="4" id="KW-0597">Phosphoprotein</keyword>
<dbReference type="GO" id="GO:0006364">
    <property type="term" value="P:rRNA processing"/>
    <property type="evidence" value="ECO:0007669"/>
    <property type="project" value="UniProtKB-KW"/>
</dbReference>
<proteinExistence type="inferred from homology"/>
<dbReference type="InterPro" id="IPR040309">
    <property type="entry name" value="Naf1"/>
</dbReference>
<dbReference type="Gene3D" id="2.40.10.230">
    <property type="entry name" value="Probable tRNA pseudouridine synthase domain"/>
    <property type="match status" value="1"/>
</dbReference>
<name>A0A1X2I866_9FUNG</name>
<protein>
    <recommendedName>
        <fullName evidence="7">H/ACA ribonucleoprotein complex subunit</fullName>
    </recommendedName>
</protein>
<organism evidence="9 10">
    <name type="scientific">Absidia repens</name>
    <dbReference type="NCBI Taxonomy" id="90262"/>
    <lineage>
        <taxon>Eukaryota</taxon>
        <taxon>Fungi</taxon>
        <taxon>Fungi incertae sedis</taxon>
        <taxon>Mucoromycota</taxon>
        <taxon>Mucoromycotina</taxon>
        <taxon>Mucoromycetes</taxon>
        <taxon>Mucorales</taxon>
        <taxon>Cunninghamellaceae</taxon>
        <taxon>Absidia</taxon>
    </lineage>
</organism>
<dbReference type="GO" id="GO:0000493">
    <property type="term" value="P:box H/ACA snoRNP assembly"/>
    <property type="evidence" value="ECO:0007669"/>
    <property type="project" value="InterPro"/>
</dbReference>
<evidence type="ECO:0000256" key="5">
    <source>
        <dbReference type="ARBA" id="ARBA00022884"/>
    </source>
</evidence>
<evidence type="ECO:0000256" key="6">
    <source>
        <dbReference type="ARBA" id="ARBA00023242"/>
    </source>
</evidence>
<accession>A0A1X2I866</accession>
<keyword evidence="10" id="KW-1185">Reference proteome</keyword>
<evidence type="ECO:0000313" key="9">
    <source>
        <dbReference type="EMBL" id="ORZ11490.1"/>
    </source>
</evidence>
<evidence type="ECO:0000313" key="10">
    <source>
        <dbReference type="Proteomes" id="UP000193560"/>
    </source>
</evidence>
<evidence type="ECO:0000256" key="4">
    <source>
        <dbReference type="ARBA" id="ARBA00022553"/>
    </source>
</evidence>
<dbReference type="InterPro" id="IPR007504">
    <property type="entry name" value="H/ACA_rnp_Gar1/Naf1"/>
</dbReference>
<evidence type="ECO:0000256" key="1">
    <source>
        <dbReference type="ARBA" id="ARBA00009801"/>
    </source>
</evidence>
<dbReference type="AlphaFoldDB" id="A0A1X2I866"/>
<dbReference type="InterPro" id="IPR009000">
    <property type="entry name" value="Transl_B-barrel_sf"/>
</dbReference>
<dbReference type="GO" id="GO:0005730">
    <property type="term" value="C:nucleolus"/>
    <property type="evidence" value="ECO:0007669"/>
    <property type="project" value="UniProtKB-SubCell"/>
</dbReference>
<reference evidence="9 10" key="1">
    <citation type="submission" date="2016-07" db="EMBL/GenBank/DDBJ databases">
        <title>Pervasive Adenine N6-methylation of Active Genes in Fungi.</title>
        <authorList>
            <consortium name="DOE Joint Genome Institute"/>
            <person name="Mondo S.J."/>
            <person name="Dannebaum R.O."/>
            <person name="Kuo R.C."/>
            <person name="Labutti K."/>
            <person name="Haridas S."/>
            <person name="Kuo A."/>
            <person name="Salamov A."/>
            <person name="Ahrendt S.R."/>
            <person name="Lipzen A."/>
            <person name="Sullivan W."/>
            <person name="Andreopoulos W.B."/>
            <person name="Clum A."/>
            <person name="Lindquist E."/>
            <person name="Daum C."/>
            <person name="Ramamoorthy G.K."/>
            <person name="Gryganskyi A."/>
            <person name="Culley D."/>
            <person name="Magnuson J.K."/>
            <person name="James T.Y."/>
            <person name="O'Malley M.A."/>
            <person name="Stajich J.E."/>
            <person name="Spatafora J.W."/>
            <person name="Visel A."/>
            <person name="Grigoriev I.V."/>
        </authorList>
    </citation>
    <scope>NUCLEOTIDE SEQUENCE [LARGE SCALE GENOMIC DNA]</scope>
    <source>
        <strain evidence="9 10">NRRL 1336</strain>
    </source>
</reference>
<evidence type="ECO:0000256" key="2">
    <source>
        <dbReference type="ARBA" id="ARBA00022517"/>
    </source>
</evidence>
<comment type="subunit">
    <text evidence="7">Component of the small nucleolar ribonucleoprotein particles containing H/ACA-type snoRNAs (H/ACA snoRNPs).</text>
</comment>
<dbReference type="GO" id="GO:0003723">
    <property type="term" value="F:RNA binding"/>
    <property type="evidence" value="ECO:0007669"/>
    <property type="project" value="UniProtKB-KW"/>
</dbReference>
<dbReference type="GO" id="GO:0001522">
    <property type="term" value="P:pseudouridine synthesis"/>
    <property type="evidence" value="ECO:0007669"/>
    <property type="project" value="InterPro"/>
</dbReference>
<dbReference type="STRING" id="90262.A0A1X2I866"/>
<feature type="compositionally biased region" description="Acidic residues" evidence="8">
    <location>
        <begin position="77"/>
        <end position="89"/>
    </location>
</feature>
<gene>
    <name evidence="9" type="ORF">BCR42DRAFT_100520</name>
</gene>
<evidence type="ECO:0000256" key="3">
    <source>
        <dbReference type="ARBA" id="ARBA00022552"/>
    </source>
</evidence>
<comment type="similarity">
    <text evidence="7">Belongs to the GAR1 family.</text>
</comment>
<dbReference type="Pfam" id="PF04410">
    <property type="entry name" value="Gar1"/>
    <property type="match status" value="1"/>
</dbReference>
<dbReference type="Proteomes" id="UP000193560">
    <property type="component" value="Unassembled WGS sequence"/>
</dbReference>
<feature type="compositionally biased region" description="Acidic residues" evidence="8">
    <location>
        <begin position="53"/>
        <end position="69"/>
    </location>
</feature>
<dbReference type="PANTHER" id="PTHR31633:SF1">
    <property type="entry name" value="H_ACA RIBONUCLEOPROTEIN COMPLEX NON-CORE SUBUNIT NAF1"/>
    <property type="match status" value="1"/>
</dbReference>
<keyword evidence="3 7" id="KW-0698">rRNA processing</keyword>
<comment type="function">
    <text evidence="7">Required for ribosome biogenesis. Part of a complex which catalyzes pseudouridylation of rRNA. This involves the isomerization of uridine such that the ribose is subsequently attached to C5, instead of the normal N1. Pseudouridine ("psi") residues may serve to stabilize the conformation of rRNAs.</text>
</comment>
<evidence type="ECO:0000256" key="8">
    <source>
        <dbReference type="SAM" id="MobiDB-lite"/>
    </source>
</evidence>
<evidence type="ECO:0000256" key="7">
    <source>
        <dbReference type="RuleBase" id="RU364004"/>
    </source>
</evidence>
<dbReference type="EMBL" id="MCGE01000021">
    <property type="protein sequence ID" value="ORZ11490.1"/>
    <property type="molecule type" value="Genomic_DNA"/>
</dbReference>
<sequence length="260" mass="28952">MDPPANNDHPAVPADTDTNMTANTTSITNTTNTTIQDPLDNALADPKAHDYDSSDLELSSDEDSSSSDEDNTRDAQQDSDADDDDDENDQGGQTVPKSKNEVTDITIETPTVKVIPDSMRIDSIGTIVNVMDKTVVVQQHMGCNTVLDMGSLLVFEQDRYVLGEVFETFGPVESPFYSVRFNTVDEIDHERTVKGAAIGYVPSYERTQLVQVEQLKLIKGTDASNQYDEEVGADELEFSDDEKEMEYRRKSKKKVSFHFF</sequence>
<feature type="compositionally biased region" description="Low complexity" evidence="8">
    <location>
        <begin position="16"/>
        <end position="34"/>
    </location>
</feature>
<comment type="subcellular location">
    <subcellularLocation>
        <location evidence="7">Nucleus</location>
        <location evidence="7">Nucleolus</location>
    </subcellularLocation>
</comment>
<keyword evidence="2 7" id="KW-0690">Ribosome biogenesis</keyword>
<feature type="region of interest" description="Disordered" evidence="8">
    <location>
        <begin position="1"/>
        <end position="104"/>
    </location>
</feature>
<comment type="caution">
    <text evidence="9">The sequence shown here is derived from an EMBL/GenBank/DDBJ whole genome shotgun (WGS) entry which is preliminary data.</text>
</comment>
<keyword evidence="7" id="KW-0687">Ribonucleoprotein</keyword>
<dbReference type="PANTHER" id="PTHR31633">
    <property type="entry name" value="H/ACA RIBONUCLEOPROTEIN COMPLEX NON-CORE SUBUNIT NAF1"/>
    <property type="match status" value="1"/>
</dbReference>